<evidence type="ECO:0000313" key="1">
    <source>
        <dbReference type="EMBL" id="KXT12966.1"/>
    </source>
</evidence>
<sequence>MLGRCFDKLMGRWQVVPESLSSSFADVGKARMQCRPIFPGQRGASSTMHALLCTHLLHILARLFGVRFNLGWTPGLWIDHEHPSPPLWHVRSVKNDAVLVQLVCTKNTNVHFVLGMLDLLKLTTT</sequence>
<evidence type="ECO:0000313" key="2">
    <source>
        <dbReference type="Proteomes" id="UP000073492"/>
    </source>
</evidence>
<proteinExistence type="predicted"/>
<accession>A0A139IEB7</accession>
<keyword evidence="2" id="KW-1185">Reference proteome</keyword>
<name>A0A139IEB7_9PEZI</name>
<comment type="caution">
    <text evidence="1">The sequence shown here is derived from an EMBL/GenBank/DDBJ whole genome shotgun (WGS) entry which is preliminary data.</text>
</comment>
<dbReference type="AlphaFoldDB" id="A0A139IEB7"/>
<dbReference type="Proteomes" id="UP000073492">
    <property type="component" value="Unassembled WGS sequence"/>
</dbReference>
<reference evidence="1 2" key="1">
    <citation type="submission" date="2015-07" db="EMBL/GenBank/DDBJ databases">
        <title>Comparative genomics of the Sigatoka disease complex on banana suggests a link between parallel evolutionary changes in Pseudocercospora fijiensis and Pseudocercospora eumusae and increased virulence on the banana host.</title>
        <authorList>
            <person name="Chang T.-C."/>
            <person name="Salvucci A."/>
            <person name="Crous P.W."/>
            <person name="Stergiopoulos I."/>
        </authorList>
    </citation>
    <scope>NUCLEOTIDE SEQUENCE [LARGE SCALE GENOMIC DNA]</scope>
    <source>
        <strain evidence="1 2">CBS 116634</strain>
    </source>
</reference>
<organism evidence="1 2">
    <name type="scientific">Pseudocercospora musae</name>
    <dbReference type="NCBI Taxonomy" id="113226"/>
    <lineage>
        <taxon>Eukaryota</taxon>
        <taxon>Fungi</taxon>
        <taxon>Dikarya</taxon>
        <taxon>Ascomycota</taxon>
        <taxon>Pezizomycotina</taxon>
        <taxon>Dothideomycetes</taxon>
        <taxon>Dothideomycetidae</taxon>
        <taxon>Mycosphaerellales</taxon>
        <taxon>Mycosphaerellaceae</taxon>
        <taxon>Pseudocercospora</taxon>
    </lineage>
</organism>
<gene>
    <name evidence="1" type="ORF">AC579_4041</name>
</gene>
<dbReference type="OrthoDB" id="63267at2759"/>
<protein>
    <submittedName>
        <fullName evidence="1">Uncharacterized protein</fullName>
    </submittedName>
</protein>
<dbReference type="EMBL" id="LFZO01000134">
    <property type="protein sequence ID" value="KXT12966.1"/>
    <property type="molecule type" value="Genomic_DNA"/>
</dbReference>